<dbReference type="EMBL" id="CABR01000082">
    <property type="protein sequence ID" value="CBI10318.1"/>
    <property type="molecule type" value="Genomic_DNA"/>
</dbReference>
<dbReference type="AlphaFoldDB" id="E6QSU6"/>
<proteinExistence type="predicted"/>
<name>E6QSU6_9ZZZZ</name>
<sequence>MMSDFGANNRTICPKKGEICANQVNLQLISLKSDSHMDSKSKHPNQKISTTQLSYAIIACVDEPKRYK</sequence>
<comment type="caution">
    <text evidence="1">The sequence shown here is derived from an EMBL/GenBank/DDBJ whole genome shotgun (WGS) entry which is preliminary data.</text>
</comment>
<gene>
    <name evidence="1" type="ORF">CARN7_1096</name>
</gene>
<accession>E6QSU6</accession>
<reference evidence="1" key="1">
    <citation type="submission" date="2009-10" db="EMBL/GenBank/DDBJ databases">
        <title>Diversity of trophic interactions inside an arsenic-rich microbial ecosystem.</title>
        <authorList>
            <person name="Bertin P.N."/>
            <person name="Heinrich-Salmeron A."/>
            <person name="Pelletier E."/>
            <person name="Goulhen-Chollet F."/>
            <person name="Arsene-Ploetze F."/>
            <person name="Gallien S."/>
            <person name="Calteau A."/>
            <person name="Vallenet D."/>
            <person name="Casiot C."/>
            <person name="Chane-Woon-Ming B."/>
            <person name="Giloteaux L."/>
            <person name="Barakat M."/>
            <person name="Bonnefoy V."/>
            <person name="Bruneel O."/>
            <person name="Chandler M."/>
            <person name="Cleiss J."/>
            <person name="Duran R."/>
            <person name="Elbaz-Poulichet F."/>
            <person name="Fonknechten N."/>
            <person name="Lauga B."/>
            <person name="Mornico D."/>
            <person name="Ortet P."/>
            <person name="Schaeffer C."/>
            <person name="Siguier P."/>
            <person name="Alexander Thil Smith A."/>
            <person name="Van Dorsselaer A."/>
            <person name="Weissenbach J."/>
            <person name="Medigue C."/>
            <person name="Le Paslier D."/>
        </authorList>
    </citation>
    <scope>NUCLEOTIDE SEQUENCE</scope>
</reference>
<organism evidence="1">
    <name type="scientific">mine drainage metagenome</name>
    <dbReference type="NCBI Taxonomy" id="410659"/>
    <lineage>
        <taxon>unclassified sequences</taxon>
        <taxon>metagenomes</taxon>
        <taxon>ecological metagenomes</taxon>
    </lineage>
</organism>
<protein>
    <submittedName>
        <fullName evidence="1">Uncharacterized protein</fullName>
    </submittedName>
</protein>
<evidence type="ECO:0000313" key="1">
    <source>
        <dbReference type="EMBL" id="CBI10318.1"/>
    </source>
</evidence>